<keyword evidence="7" id="KW-0406">Ion transport</keyword>
<gene>
    <name evidence="11" type="ORF">DFR29_11882</name>
</gene>
<sequence length="469" mass="50302">MASFDRQRLWHELAATVLLALPLVAGQLSGVGMTVIDTMLAGHLNAHTLGAVSVGANFWVLAYVAALGVTMALSPSVAQIKGAQRYDEIGPLFRQALWLAAMMGVVLFFAVRVVVVHFLEWIGVDPTLRGDAQAFVRAISWGAPAQCGYFALRGVSEGYGLTRPTMYFGLLGLALLAPIGWALMYGKLGFPPMGAEGCGIATALVLWLQFFALLAWLRWRPQYRPLNLFARWEKPNWGEIGQLLRIGVPMGVAIFMEASLFAVVALILAGLGENTASAHQIALNVSAVCFMVPLGLALAITVRVGHAVGANDERGVRYAGYAGIALCLVTQFVSAGAMLLVPERIAALYTSDAAVIALAAQLLILAGLFQFSDGIQVASNGALRGLKDTRLPMLITVFAYWGIGMPVGWYLAFRQGFGARGMWMGLIAGLSVAAVLLFLRFHRQARRGRWQGAPLAAGDSLSDPRHNVH</sequence>
<feature type="transmembrane region" description="Helical" evidence="10">
    <location>
        <begin position="423"/>
        <end position="441"/>
    </location>
</feature>
<evidence type="ECO:0000256" key="3">
    <source>
        <dbReference type="ARBA" id="ARBA00022449"/>
    </source>
</evidence>
<dbReference type="PIRSF" id="PIRSF006603">
    <property type="entry name" value="DinF"/>
    <property type="match status" value="1"/>
</dbReference>
<dbReference type="CDD" id="cd13131">
    <property type="entry name" value="MATE_NorM_like"/>
    <property type="match status" value="1"/>
</dbReference>
<keyword evidence="6 10" id="KW-1133">Transmembrane helix</keyword>
<dbReference type="PANTHER" id="PTHR43298:SF2">
    <property type="entry name" value="FMN_FAD EXPORTER YEEO-RELATED"/>
    <property type="match status" value="1"/>
</dbReference>
<evidence type="ECO:0000313" key="12">
    <source>
        <dbReference type="Proteomes" id="UP000295293"/>
    </source>
</evidence>
<dbReference type="Proteomes" id="UP000295293">
    <property type="component" value="Unassembled WGS sequence"/>
</dbReference>
<dbReference type="Pfam" id="PF01554">
    <property type="entry name" value="MatE"/>
    <property type="match status" value="2"/>
</dbReference>
<dbReference type="PANTHER" id="PTHR43298">
    <property type="entry name" value="MULTIDRUG RESISTANCE PROTEIN NORM-RELATED"/>
    <property type="match status" value="1"/>
</dbReference>
<dbReference type="EMBL" id="SNZH01000018">
    <property type="protein sequence ID" value="TDR38939.1"/>
    <property type="molecule type" value="Genomic_DNA"/>
</dbReference>
<dbReference type="GO" id="GO:0005886">
    <property type="term" value="C:plasma membrane"/>
    <property type="evidence" value="ECO:0007669"/>
    <property type="project" value="UniProtKB-SubCell"/>
</dbReference>
<reference evidence="11 12" key="1">
    <citation type="submission" date="2019-03" db="EMBL/GenBank/DDBJ databases">
        <title>Genomic Encyclopedia of Type Strains, Phase IV (KMG-IV): sequencing the most valuable type-strain genomes for metagenomic binning, comparative biology and taxonomic classification.</title>
        <authorList>
            <person name="Goeker M."/>
        </authorList>
    </citation>
    <scope>NUCLEOTIDE SEQUENCE [LARGE SCALE GENOMIC DNA]</scope>
    <source>
        <strain evidence="11 12">DSM 21667</strain>
    </source>
</reference>
<keyword evidence="3" id="KW-0050">Antiport</keyword>
<evidence type="ECO:0000313" key="11">
    <source>
        <dbReference type="EMBL" id="TDR38939.1"/>
    </source>
</evidence>
<comment type="caution">
    <text evidence="11">The sequence shown here is derived from an EMBL/GenBank/DDBJ whole genome shotgun (WGS) entry which is preliminary data.</text>
</comment>
<organism evidence="11 12">
    <name type="scientific">Tahibacter aquaticus</name>
    <dbReference type="NCBI Taxonomy" id="520092"/>
    <lineage>
        <taxon>Bacteria</taxon>
        <taxon>Pseudomonadati</taxon>
        <taxon>Pseudomonadota</taxon>
        <taxon>Gammaproteobacteria</taxon>
        <taxon>Lysobacterales</taxon>
        <taxon>Rhodanobacteraceae</taxon>
        <taxon>Tahibacter</taxon>
    </lineage>
</organism>
<feature type="transmembrane region" description="Helical" evidence="10">
    <location>
        <begin position="198"/>
        <end position="219"/>
    </location>
</feature>
<proteinExistence type="predicted"/>
<dbReference type="RefSeq" id="WP_133821156.1">
    <property type="nucleotide sequence ID" value="NZ_SNZH01000018.1"/>
</dbReference>
<evidence type="ECO:0000256" key="6">
    <source>
        <dbReference type="ARBA" id="ARBA00022989"/>
    </source>
</evidence>
<dbReference type="GO" id="GO:0006811">
    <property type="term" value="P:monoatomic ion transport"/>
    <property type="evidence" value="ECO:0007669"/>
    <property type="project" value="UniProtKB-KW"/>
</dbReference>
<feature type="transmembrane region" description="Helical" evidence="10">
    <location>
        <begin position="96"/>
        <end position="119"/>
    </location>
</feature>
<evidence type="ECO:0000256" key="2">
    <source>
        <dbReference type="ARBA" id="ARBA00022448"/>
    </source>
</evidence>
<feature type="transmembrane region" description="Helical" evidence="10">
    <location>
        <begin position="166"/>
        <end position="186"/>
    </location>
</feature>
<dbReference type="GO" id="GO:0042910">
    <property type="term" value="F:xenobiotic transmembrane transporter activity"/>
    <property type="evidence" value="ECO:0007669"/>
    <property type="project" value="InterPro"/>
</dbReference>
<feature type="transmembrane region" description="Helical" evidence="10">
    <location>
        <begin position="281"/>
        <end position="306"/>
    </location>
</feature>
<dbReference type="AlphaFoldDB" id="A0A4V3DLD5"/>
<keyword evidence="5 10" id="KW-0812">Transmembrane</keyword>
<dbReference type="OrthoDB" id="9780160at2"/>
<dbReference type="InterPro" id="IPR050222">
    <property type="entry name" value="MATE_MdtK"/>
</dbReference>
<evidence type="ECO:0000256" key="4">
    <source>
        <dbReference type="ARBA" id="ARBA00022475"/>
    </source>
</evidence>
<keyword evidence="4" id="KW-1003">Cell membrane</keyword>
<dbReference type="InterPro" id="IPR002528">
    <property type="entry name" value="MATE_fam"/>
</dbReference>
<name>A0A4V3DLD5_9GAMM</name>
<evidence type="ECO:0000256" key="10">
    <source>
        <dbReference type="SAM" id="Phobius"/>
    </source>
</evidence>
<comment type="subcellular location">
    <subcellularLocation>
        <location evidence="1">Cell inner membrane</location>
        <topology evidence="1">Multi-pass membrane protein</topology>
    </subcellularLocation>
</comment>
<evidence type="ECO:0000256" key="9">
    <source>
        <dbReference type="ARBA" id="ARBA00031636"/>
    </source>
</evidence>
<feature type="transmembrane region" description="Helical" evidence="10">
    <location>
        <begin position="54"/>
        <end position="75"/>
    </location>
</feature>
<feature type="transmembrane region" description="Helical" evidence="10">
    <location>
        <begin position="246"/>
        <end position="269"/>
    </location>
</feature>
<feature type="transmembrane region" description="Helical" evidence="10">
    <location>
        <begin position="391"/>
        <end position="411"/>
    </location>
</feature>
<keyword evidence="12" id="KW-1185">Reference proteome</keyword>
<accession>A0A4V3DLD5</accession>
<evidence type="ECO:0000256" key="1">
    <source>
        <dbReference type="ARBA" id="ARBA00004429"/>
    </source>
</evidence>
<evidence type="ECO:0000256" key="8">
    <source>
        <dbReference type="ARBA" id="ARBA00023136"/>
    </source>
</evidence>
<feature type="transmembrane region" description="Helical" evidence="10">
    <location>
        <begin position="353"/>
        <end position="371"/>
    </location>
</feature>
<dbReference type="NCBIfam" id="TIGR00797">
    <property type="entry name" value="matE"/>
    <property type="match status" value="1"/>
</dbReference>
<protein>
    <recommendedName>
        <fullName evidence="9">Multidrug-efflux transporter</fullName>
    </recommendedName>
</protein>
<evidence type="ECO:0000256" key="5">
    <source>
        <dbReference type="ARBA" id="ARBA00022692"/>
    </source>
</evidence>
<keyword evidence="8 10" id="KW-0472">Membrane</keyword>
<dbReference type="InterPro" id="IPR048279">
    <property type="entry name" value="MdtK-like"/>
</dbReference>
<evidence type="ECO:0000256" key="7">
    <source>
        <dbReference type="ARBA" id="ARBA00023065"/>
    </source>
</evidence>
<feature type="transmembrane region" description="Helical" evidence="10">
    <location>
        <begin position="318"/>
        <end position="341"/>
    </location>
</feature>
<keyword evidence="2" id="KW-0813">Transport</keyword>
<dbReference type="GO" id="GO:0015297">
    <property type="term" value="F:antiporter activity"/>
    <property type="evidence" value="ECO:0007669"/>
    <property type="project" value="UniProtKB-KW"/>
</dbReference>